<dbReference type="Gene3D" id="3.30.565.10">
    <property type="entry name" value="Histidine kinase-like ATPase, C-terminal domain"/>
    <property type="match status" value="1"/>
</dbReference>
<dbReference type="SUPFAM" id="SSF55781">
    <property type="entry name" value="GAF domain-like"/>
    <property type="match status" value="1"/>
</dbReference>
<dbReference type="Proteomes" id="UP000003861">
    <property type="component" value="Unassembled WGS sequence"/>
</dbReference>
<keyword evidence="4" id="KW-0808">Transferase</keyword>
<dbReference type="InterPro" id="IPR036890">
    <property type="entry name" value="HATPase_C_sf"/>
</dbReference>
<dbReference type="SMART" id="SM00387">
    <property type="entry name" value="HATPase_c"/>
    <property type="match status" value="1"/>
</dbReference>
<evidence type="ECO:0000259" key="9">
    <source>
        <dbReference type="PROSITE" id="PS50109"/>
    </source>
</evidence>
<keyword evidence="3 7" id="KW-0597">Phosphoprotein</keyword>
<dbReference type="STRING" id="1033806.HTIA_2537"/>
<evidence type="ECO:0000313" key="14">
    <source>
        <dbReference type="Proteomes" id="UP000015381"/>
    </source>
</evidence>
<name>F7PG33_9EURY</name>
<evidence type="ECO:0000256" key="7">
    <source>
        <dbReference type="PROSITE-ProRule" id="PRU00169"/>
    </source>
</evidence>
<dbReference type="InterPro" id="IPR013656">
    <property type="entry name" value="PAS_4"/>
</dbReference>
<dbReference type="InterPro" id="IPR029016">
    <property type="entry name" value="GAF-like_dom_sf"/>
</dbReference>
<keyword evidence="6" id="KW-0902">Two-component regulatory system</keyword>
<gene>
    <name evidence="12" type="ORF">HLRTI_001648</name>
    <name evidence="11" type="ORF">HTIA_2537</name>
</gene>
<dbReference type="InterPro" id="IPR011006">
    <property type="entry name" value="CheY-like_superfamily"/>
</dbReference>
<evidence type="ECO:0000256" key="3">
    <source>
        <dbReference type="ARBA" id="ARBA00022553"/>
    </source>
</evidence>
<evidence type="ECO:0000256" key="6">
    <source>
        <dbReference type="ARBA" id="ARBA00023012"/>
    </source>
</evidence>
<dbReference type="InterPro" id="IPR003661">
    <property type="entry name" value="HisK_dim/P_dom"/>
</dbReference>
<dbReference type="InterPro" id="IPR050736">
    <property type="entry name" value="Sensor_HK_Regulatory"/>
</dbReference>
<dbReference type="SUPFAM" id="SSF55785">
    <property type="entry name" value="PYP-like sensor domain (PAS domain)"/>
    <property type="match status" value="3"/>
</dbReference>
<dbReference type="CDD" id="cd00075">
    <property type="entry name" value="HATPase"/>
    <property type="match status" value="1"/>
</dbReference>
<dbReference type="GO" id="GO:0000155">
    <property type="term" value="F:phosphorelay sensor kinase activity"/>
    <property type="evidence" value="ECO:0007669"/>
    <property type="project" value="InterPro"/>
</dbReference>
<dbReference type="InterPro" id="IPR005467">
    <property type="entry name" value="His_kinase_dom"/>
</dbReference>
<evidence type="ECO:0000256" key="1">
    <source>
        <dbReference type="ARBA" id="ARBA00000085"/>
    </source>
</evidence>
<dbReference type="SMART" id="SM00091">
    <property type="entry name" value="PAS"/>
    <property type="match status" value="3"/>
</dbReference>
<dbReference type="InterPro" id="IPR001789">
    <property type="entry name" value="Sig_transdc_resp-reg_receiver"/>
</dbReference>
<dbReference type="SUPFAM" id="SSF47384">
    <property type="entry name" value="Homodimeric domain of signal transducing histidine kinase"/>
    <property type="match status" value="1"/>
</dbReference>
<feature type="modified residue" description="4-aspartylphosphate" evidence="7">
    <location>
        <position position="56"/>
    </location>
</feature>
<feature type="domain" description="Histidine kinase" evidence="9">
    <location>
        <begin position="699"/>
        <end position="895"/>
    </location>
</feature>
<dbReference type="PATRIC" id="fig|1033806.12.peg.2524"/>
<dbReference type="RefSeq" id="WP_008524080.1">
    <property type="nucleotide sequence ID" value="NC_021921.1"/>
</dbReference>
<evidence type="ECO:0000256" key="4">
    <source>
        <dbReference type="ARBA" id="ARBA00022679"/>
    </source>
</evidence>
<dbReference type="CDD" id="cd00156">
    <property type="entry name" value="REC"/>
    <property type="match status" value="1"/>
</dbReference>
<dbReference type="Proteomes" id="UP000015381">
    <property type="component" value="Chromosome I"/>
</dbReference>
<dbReference type="PRINTS" id="PR00344">
    <property type="entry name" value="BCTRLSENSOR"/>
</dbReference>
<evidence type="ECO:0000313" key="11">
    <source>
        <dbReference type="EMBL" id="CCQ34643.1"/>
    </source>
</evidence>
<dbReference type="InterPro" id="IPR036097">
    <property type="entry name" value="HisK_dim/P_sf"/>
</dbReference>
<dbReference type="NCBIfam" id="TIGR00229">
    <property type="entry name" value="sensory_box"/>
    <property type="match status" value="2"/>
</dbReference>
<accession>F7PG33</accession>
<feature type="domain" description="Response regulatory" evidence="10">
    <location>
        <begin position="6"/>
        <end position="121"/>
    </location>
</feature>
<dbReference type="EMBL" id="HF571520">
    <property type="protein sequence ID" value="CCQ34643.1"/>
    <property type="molecule type" value="Genomic_DNA"/>
</dbReference>
<dbReference type="PROSITE" id="PS50110">
    <property type="entry name" value="RESPONSE_REGULATORY"/>
    <property type="match status" value="1"/>
</dbReference>
<evidence type="ECO:0000256" key="8">
    <source>
        <dbReference type="SAM" id="Coils"/>
    </source>
</evidence>
<dbReference type="Pfam" id="PF00512">
    <property type="entry name" value="HisKA"/>
    <property type="match status" value="1"/>
</dbReference>
<evidence type="ECO:0000256" key="5">
    <source>
        <dbReference type="ARBA" id="ARBA00022777"/>
    </source>
</evidence>
<evidence type="ECO:0000313" key="12">
    <source>
        <dbReference type="EMBL" id="ERJ06303.1"/>
    </source>
</evidence>
<dbReference type="AlphaFoldDB" id="F7PG33"/>
<organism evidence="12 13">
    <name type="scientific">Halorhabdus tiamatea SARL4B</name>
    <dbReference type="NCBI Taxonomy" id="1033806"/>
    <lineage>
        <taxon>Archaea</taxon>
        <taxon>Methanobacteriati</taxon>
        <taxon>Methanobacteriota</taxon>
        <taxon>Stenosarchaea group</taxon>
        <taxon>Halobacteria</taxon>
        <taxon>Halobacteriales</taxon>
        <taxon>Haloarculaceae</taxon>
        <taxon>Halorhabdus</taxon>
    </lineage>
</organism>
<feature type="coiled-coil region" evidence="8">
    <location>
        <begin position="547"/>
        <end position="574"/>
    </location>
</feature>
<dbReference type="eggNOG" id="arCOG02386">
    <property type="taxonomic scope" value="Archaea"/>
</dbReference>
<dbReference type="PANTHER" id="PTHR43711">
    <property type="entry name" value="TWO-COMPONENT HISTIDINE KINASE"/>
    <property type="match status" value="1"/>
</dbReference>
<dbReference type="Pfam" id="PF02518">
    <property type="entry name" value="HATPase_c"/>
    <property type="match status" value="1"/>
</dbReference>
<dbReference type="Gene3D" id="3.30.450.40">
    <property type="match status" value="1"/>
</dbReference>
<keyword evidence="14" id="KW-1185">Reference proteome</keyword>
<dbReference type="SUPFAM" id="SSF52172">
    <property type="entry name" value="CheY-like"/>
    <property type="match status" value="1"/>
</dbReference>
<dbReference type="SMART" id="SM00388">
    <property type="entry name" value="HisKA"/>
    <property type="match status" value="1"/>
</dbReference>
<dbReference type="Pfam" id="PF08448">
    <property type="entry name" value="PAS_4"/>
    <property type="match status" value="2"/>
</dbReference>
<dbReference type="EC" id="2.7.13.3" evidence="2"/>
<dbReference type="PANTHER" id="PTHR43711:SF1">
    <property type="entry name" value="HISTIDINE KINASE 1"/>
    <property type="match status" value="1"/>
</dbReference>
<dbReference type="Gene3D" id="1.10.287.130">
    <property type="match status" value="1"/>
</dbReference>
<dbReference type="KEGG" id="hti:HTIA_2537"/>
<dbReference type="InterPro" id="IPR004358">
    <property type="entry name" value="Sig_transdc_His_kin-like_C"/>
</dbReference>
<dbReference type="Pfam" id="PF00072">
    <property type="entry name" value="Response_reg"/>
    <property type="match status" value="1"/>
</dbReference>
<keyword evidence="5 12" id="KW-0418">Kinase</keyword>
<dbReference type="InterPro" id="IPR003018">
    <property type="entry name" value="GAF"/>
</dbReference>
<dbReference type="SUPFAM" id="SSF55874">
    <property type="entry name" value="ATPase domain of HSP90 chaperone/DNA topoisomerase II/histidine kinase"/>
    <property type="match status" value="1"/>
</dbReference>
<evidence type="ECO:0000259" key="10">
    <source>
        <dbReference type="PROSITE" id="PS50110"/>
    </source>
</evidence>
<dbReference type="InterPro" id="IPR035965">
    <property type="entry name" value="PAS-like_dom_sf"/>
</dbReference>
<reference evidence="12 13" key="2">
    <citation type="journal article" date="2013" name="PLoS ONE">
        <title>INDIGO - INtegrated Data Warehouse of MIcrobial GenOmes with Examples from the Red Sea Extremophiles.</title>
        <authorList>
            <person name="Alam I."/>
            <person name="Antunes A."/>
            <person name="Kamau A.A."/>
            <person name="Ba Alawi W."/>
            <person name="Kalkatawi M."/>
            <person name="Stingl U."/>
            <person name="Bajic V.B."/>
        </authorList>
    </citation>
    <scope>NUCLEOTIDE SEQUENCE [LARGE SCALE GENOMIC DNA]</scope>
    <source>
        <strain evidence="12 13">SARL4B</strain>
    </source>
</reference>
<dbReference type="Gene3D" id="3.30.450.20">
    <property type="entry name" value="PAS domain"/>
    <property type="match status" value="3"/>
</dbReference>
<evidence type="ECO:0000256" key="2">
    <source>
        <dbReference type="ARBA" id="ARBA00012438"/>
    </source>
</evidence>
<proteinExistence type="predicted"/>
<keyword evidence="8" id="KW-0175">Coiled coil</keyword>
<evidence type="ECO:0000313" key="13">
    <source>
        <dbReference type="Proteomes" id="UP000003861"/>
    </source>
</evidence>
<reference evidence="11 14" key="3">
    <citation type="journal article" date="2014" name="Environ. Microbiol.">
        <title>Halorhabdus tiamatea: proteogenomics and glycosidase activity measurements identify the first cultivated euryarchaeon from a deep-sea anoxic brine lake as potential polysaccharide degrader.</title>
        <authorList>
            <person name="Werner J."/>
            <person name="Ferrer M."/>
            <person name="Michel G."/>
            <person name="Mann A.J."/>
            <person name="Huang S."/>
            <person name="Juarez S."/>
            <person name="Ciordia S."/>
            <person name="Albar J.P."/>
            <person name="Alcaide M."/>
            <person name="La Cono V."/>
            <person name="Yakimov M.M."/>
            <person name="Antunes A."/>
            <person name="Taborda M."/>
            <person name="Da Costa M.S."/>
            <person name="Amann R.I."/>
            <person name="Gloeckner F.O."/>
            <person name="Golyshina O.V."/>
            <person name="Golyshin P.N."/>
            <person name="Teeling H."/>
        </authorList>
    </citation>
    <scope>NUCLEOTIDE SEQUENCE [LARGE SCALE GENOMIC DNA]</scope>
    <source>
        <strain evidence="14">SARL4B</strain>
        <strain evidence="11">Type strain: SARL4B</strain>
    </source>
</reference>
<dbReference type="CDD" id="cd00082">
    <property type="entry name" value="HisKA"/>
    <property type="match status" value="1"/>
</dbReference>
<dbReference type="PROSITE" id="PS50109">
    <property type="entry name" value="HIS_KIN"/>
    <property type="match status" value="1"/>
</dbReference>
<comment type="catalytic activity">
    <reaction evidence="1">
        <text>ATP + protein L-histidine = ADP + protein N-phospho-L-histidine.</text>
        <dbReference type="EC" id="2.7.13.3"/>
    </reaction>
</comment>
<dbReference type="Gene3D" id="3.40.50.2300">
    <property type="match status" value="1"/>
</dbReference>
<reference evidence="12 13" key="1">
    <citation type="journal article" date="2011" name="J. Bacteriol.">
        <title>Genome sequence of Halorhabdus tiamatea, the first archaeon isolated from a deep-sea anoxic brine lake.</title>
        <authorList>
            <person name="Antunes A."/>
            <person name="Alam I."/>
            <person name="Bajic V.B."/>
            <person name="Stingl U."/>
        </authorList>
    </citation>
    <scope>NUCLEOTIDE SEQUENCE [LARGE SCALE GENOMIC DNA]</scope>
    <source>
        <strain evidence="12 13">SARL4B</strain>
    </source>
</reference>
<sequence>MGNPIRVLHVDDEPDFLDLVATMLESERDRFAVETATTASEALDRLDEDVDCLVSDYEMPGRDGLELLEVVRETYPNLPFILYTARGSESIASDAILSGVTDYLEKAGGTEQYTVLANRIENAVEQYWAERRAETLDRIRSTVRDVNQELVRSRSQAELESRVCEIITDGPPYEFAWIGEPDPDAGTVLPRASAGAGDSYLADISIALEEGPRARGPTARALAENELVVAQSIEEDDNFDPWREAARERGFAASAAVPLSFEDRQYGVLNVYSGEVAPFDETEKDLLRELGGDLGHAFHRLEQERQYRQLFEESINAIAVHEILTDEDGDPVDYVFLDANEAFEAATGLDRETIVGERATDVLADLDPTFVETYGEVALEGEPTAFEHHAASLGRRYSITAFPLGEGRFVTTFFDVTEQREHEQELAETNTLLSALLENLPFGVLVEGSDRKITAANPAFCAVFDVERSCEELLGSDCATTAENVAEQFADPQGFLDRIEEILGRREPVFAEELEMADGRTLSRSFVPFSLPDGEGNLWLYWDVTDRREHERDLEAMNDQLETIREQLELALETTNAYTFDWRPVESDIQRYPTFEDVFGIDSAAVKPVFDAFFEIVPPEHTDRVKATIQEAIDAGTGYDITYPVEPNEERIWVREQADVLTEGDSPRVVGTVTDVTELTEYERRLERQNERLDEFAEVISHDLRNPLNVAFGRAELLADECESAHIEPLVDALGRMEDIVGNTLTLARQGEAVGETEPVPVDSIVEECAKMIDAETATVEVSGEFRIRGDPDRIKHLFENLLSNAVDHAAGEASAAEGDVTVRIDQFDGRGFYVADDGAGIPADERADVFEPGYTTTTPGTGLGLTIVERIAEAHDWEVSVTESREGGARFEFTGVELD</sequence>
<dbReference type="InterPro" id="IPR013655">
    <property type="entry name" value="PAS_fold_3"/>
</dbReference>
<dbReference type="InterPro" id="IPR000014">
    <property type="entry name" value="PAS"/>
</dbReference>
<protein>
    <recommendedName>
        <fullName evidence="2">histidine kinase</fullName>
        <ecNumber evidence="2">2.7.13.3</ecNumber>
    </recommendedName>
</protein>
<dbReference type="GeneID" id="23798923"/>
<dbReference type="EMBL" id="AFNT02000017">
    <property type="protein sequence ID" value="ERJ06303.1"/>
    <property type="molecule type" value="Genomic_DNA"/>
</dbReference>
<dbReference type="SMART" id="SM00448">
    <property type="entry name" value="REC"/>
    <property type="match status" value="1"/>
</dbReference>
<dbReference type="eggNOG" id="arCOG02333">
    <property type="taxonomic scope" value="Archaea"/>
</dbReference>
<dbReference type="Pfam" id="PF08447">
    <property type="entry name" value="PAS_3"/>
    <property type="match status" value="1"/>
</dbReference>
<dbReference type="InterPro" id="IPR003594">
    <property type="entry name" value="HATPase_dom"/>
</dbReference>
<dbReference type="HOGENOM" id="CLU_000445_114_58_2"/>
<dbReference type="OrthoDB" id="8127at2157"/>
<dbReference type="Pfam" id="PF13185">
    <property type="entry name" value="GAF_2"/>
    <property type="match status" value="1"/>
</dbReference>